<evidence type="ECO:0000313" key="3">
    <source>
        <dbReference type="Proteomes" id="UP000019487"/>
    </source>
</evidence>
<dbReference type="Proteomes" id="UP000019487">
    <property type="component" value="Unassembled WGS sequence"/>
</dbReference>
<reference evidence="2 3" key="1">
    <citation type="journal article" date="2014" name="Genome Announc.">
        <title>Draft genome sequence of Sclerotinia borealis, a psychrophilic plant pathogenic fungus.</title>
        <authorList>
            <person name="Mardanov A.V."/>
            <person name="Beletsky A.V."/>
            <person name="Kadnikov V.V."/>
            <person name="Ignatov A.N."/>
            <person name="Ravin N.V."/>
        </authorList>
    </citation>
    <scope>NUCLEOTIDE SEQUENCE [LARGE SCALE GENOMIC DNA]</scope>
    <source>
        <strain evidence="3">F-4157</strain>
    </source>
</reference>
<keyword evidence="3" id="KW-1185">Reference proteome</keyword>
<feature type="region of interest" description="Disordered" evidence="1">
    <location>
        <begin position="1"/>
        <end position="34"/>
    </location>
</feature>
<dbReference type="AlphaFoldDB" id="W9CJC5"/>
<dbReference type="HOGENOM" id="CLU_997469_0_0_1"/>
<evidence type="ECO:0000313" key="2">
    <source>
        <dbReference type="EMBL" id="ESZ96113.1"/>
    </source>
</evidence>
<sequence>MSQSTETTSNSFVMSPRIAESHSSNISGERSTISAREQAAIERWTFNRARTDKEHALFREKMQFQSADFHQFLLDTAKSSPAIAVPSPAWENIPFPVPMRTPIITEEPDNQHVAMHASFDEIQEVPRRRATPMDFGNQLQQPTKVLEVPSFTFDRASFDGGLGGLEIHHVAQSEHGAQPTDRDTMIKVGAVFEILPCSEVTQAATPVYEQNSSTAAPRKTKNGKLRILVANKASKAKHAAEKMGGVWSHVGSFSRASNAATGPLFVRSETEMATLASSTGRKQEDNLESQVNQETLDQNRKEARNCVLMPFNWIVRQFANLL</sequence>
<evidence type="ECO:0000256" key="1">
    <source>
        <dbReference type="SAM" id="MobiDB-lite"/>
    </source>
</evidence>
<feature type="compositionally biased region" description="Polar residues" evidence="1">
    <location>
        <begin position="1"/>
        <end position="13"/>
    </location>
</feature>
<dbReference type="EMBL" id="AYSA01000153">
    <property type="protein sequence ID" value="ESZ96113.1"/>
    <property type="molecule type" value="Genomic_DNA"/>
</dbReference>
<gene>
    <name evidence="2" type="ORF">SBOR_3502</name>
</gene>
<accession>W9CJC5</accession>
<feature type="compositionally biased region" description="Polar residues" evidence="1">
    <location>
        <begin position="21"/>
        <end position="34"/>
    </location>
</feature>
<dbReference type="OrthoDB" id="3526303at2759"/>
<name>W9CJC5_SCLBF</name>
<protein>
    <submittedName>
        <fullName evidence="2">Uncharacterized protein</fullName>
    </submittedName>
</protein>
<feature type="region of interest" description="Disordered" evidence="1">
    <location>
        <begin position="275"/>
        <end position="297"/>
    </location>
</feature>
<proteinExistence type="predicted"/>
<organism evidence="2 3">
    <name type="scientific">Sclerotinia borealis (strain F-4128)</name>
    <dbReference type="NCBI Taxonomy" id="1432307"/>
    <lineage>
        <taxon>Eukaryota</taxon>
        <taxon>Fungi</taxon>
        <taxon>Dikarya</taxon>
        <taxon>Ascomycota</taxon>
        <taxon>Pezizomycotina</taxon>
        <taxon>Leotiomycetes</taxon>
        <taxon>Helotiales</taxon>
        <taxon>Sclerotiniaceae</taxon>
        <taxon>Sclerotinia</taxon>
    </lineage>
</organism>
<comment type="caution">
    <text evidence="2">The sequence shown here is derived from an EMBL/GenBank/DDBJ whole genome shotgun (WGS) entry which is preliminary data.</text>
</comment>